<keyword evidence="2" id="KW-0732">Signal</keyword>
<dbReference type="InterPro" id="IPR008757">
    <property type="entry name" value="Peptidase_M6-like_domain"/>
</dbReference>
<dbReference type="GO" id="GO:0004553">
    <property type="term" value="F:hydrolase activity, hydrolyzing O-glycosyl compounds"/>
    <property type="evidence" value="ECO:0007669"/>
    <property type="project" value="InterPro"/>
</dbReference>
<dbReference type="Proteomes" id="UP000481872">
    <property type="component" value="Unassembled WGS sequence"/>
</dbReference>
<evidence type="ECO:0000313" key="5">
    <source>
        <dbReference type="Proteomes" id="UP000481872"/>
    </source>
</evidence>
<evidence type="ECO:0000256" key="2">
    <source>
        <dbReference type="SAM" id="SignalP"/>
    </source>
</evidence>
<dbReference type="Pfam" id="PF03272">
    <property type="entry name" value="Mucin_bdg"/>
    <property type="match status" value="1"/>
</dbReference>
<feature type="chain" id="PRO_5039247676" evidence="2">
    <location>
        <begin position="19"/>
        <end position="816"/>
    </location>
</feature>
<dbReference type="SMART" id="SM00495">
    <property type="entry name" value="ChtBD3"/>
    <property type="match status" value="1"/>
</dbReference>
<feature type="domain" description="Chitin-binding type-3" evidence="3">
    <location>
        <begin position="769"/>
        <end position="815"/>
    </location>
</feature>
<keyword evidence="1" id="KW-0378">Hydrolase</keyword>
<dbReference type="EMBL" id="JAAGPU010000006">
    <property type="protein sequence ID" value="NEU04266.1"/>
    <property type="molecule type" value="Genomic_DNA"/>
</dbReference>
<dbReference type="InterPro" id="IPR036573">
    <property type="entry name" value="CBM_sf_5/12"/>
</dbReference>
<dbReference type="RefSeq" id="WP_199869434.1">
    <property type="nucleotide sequence ID" value="NZ_JAAGPU010000006.1"/>
</dbReference>
<evidence type="ECO:0000313" key="4">
    <source>
        <dbReference type="EMBL" id="NEU04266.1"/>
    </source>
</evidence>
<feature type="signal peptide" evidence="2">
    <location>
        <begin position="1"/>
        <end position="18"/>
    </location>
</feature>
<evidence type="ECO:0000256" key="1">
    <source>
        <dbReference type="ARBA" id="ARBA00022801"/>
    </source>
</evidence>
<dbReference type="PANTHER" id="PTHR41775:SF1">
    <property type="entry name" value="PEPTIDASE M6-LIKE DOMAIN-CONTAINING PROTEIN"/>
    <property type="match status" value="1"/>
</dbReference>
<protein>
    <submittedName>
        <fullName evidence="4">M6 family metalloprotease domain-containing protein</fullName>
    </submittedName>
</protein>
<dbReference type="GO" id="GO:0030246">
    <property type="term" value="F:carbohydrate binding"/>
    <property type="evidence" value="ECO:0007669"/>
    <property type="project" value="InterPro"/>
</dbReference>
<keyword evidence="5" id="KW-1185">Reference proteome</keyword>
<dbReference type="GO" id="GO:0005975">
    <property type="term" value="P:carbohydrate metabolic process"/>
    <property type="evidence" value="ECO:0007669"/>
    <property type="project" value="InterPro"/>
</dbReference>
<dbReference type="GO" id="GO:0005576">
    <property type="term" value="C:extracellular region"/>
    <property type="evidence" value="ECO:0007669"/>
    <property type="project" value="InterPro"/>
</dbReference>
<keyword evidence="4" id="KW-0482">Metalloprotease</keyword>
<dbReference type="Gene3D" id="2.10.10.20">
    <property type="entry name" value="Carbohydrate-binding module superfamily 5/12"/>
    <property type="match status" value="1"/>
</dbReference>
<reference evidence="4 5" key="1">
    <citation type="submission" date="2020-02" db="EMBL/GenBank/DDBJ databases">
        <title>Genome assembly of a novel Clostridium senegalense strain.</title>
        <authorList>
            <person name="Gupta T.B."/>
            <person name="Jauregui R."/>
            <person name="Maclean P."/>
            <person name="Nawarathana A."/>
            <person name="Brightwell G."/>
        </authorList>
    </citation>
    <scope>NUCLEOTIDE SEQUENCE [LARGE SCALE GENOMIC DNA]</scope>
    <source>
        <strain evidence="4 5">AGRFS4</strain>
    </source>
</reference>
<dbReference type="NCBIfam" id="TIGR03296">
    <property type="entry name" value="M6dom_TIGR03296"/>
    <property type="match status" value="1"/>
</dbReference>
<keyword evidence="4" id="KW-0645">Protease</keyword>
<sequence>MKKGFLSKLGLATLVAMASILGTSQPQVNAAPMKDAQVNLTQPDGQVIQCYASGDEFYNYLHDVKGRAILKDEKTGYYVYGKYVKDEILPSRERVTKEKTESLQDIENDSRININDVEYPKDEIEKQREMLNANVSTKSTKNIGKLNNIVIFIKFSDQYEITRNFSTYDRQFNSENQASLNNYYKEASYNKLDINTTFYPKPQGDKVLSYTDSHPRSYYANVPDNERGMREQTLLKNAVDSVKNQIPQDLNVDSDNDGKVDNVCFIIKGATTGWSSLLWPHKWNMFYQDARINGKKIDTYNFQLEDFIGDNGIGVLSHEMFHTLGAPDLYHYNYDGKVAVGPWDVMDQTKSIPQSMGTYMKMYYGKWMDNIQEINKPGKYSVSKIGNSNNNSYIIKSPNSNKEYFVVEYRKKERLYESNLPGEGLLVYRINTAFQGRGNASGNDEVYLYRPYGTLNAVGDLSKAALGYTKININSNELFLSNGMDSGISLQNVNVSGDTANFNVVINGETGDGDNKETAYLGEKFNFTFKGYADKVFGELGLDLANKNAKFDIKGIMPHYYFEDSYASLLIRDSEGNTVYTKDFTGNEVNEALVEDIPIQIGDYITVKHREPDNRLLITNTENKLKLEKGSSITYKITNTGLEKTSEDEIEKLPLKYAVNFDDTKTITGDMEITGECVSGKKITNIELYVNGGKYIDAERSALNDTQKKYVGYDLSQGAFKLKLYCSAWADYNYSYKIIATEEDGQKTTLKEGTLIVKKQTGGTDTEKVSEWKPGTTYKVGDLVTYKGNKYKCRQAHRAIVSWEPEITLALWSIVY</sequence>
<dbReference type="InterPro" id="IPR003610">
    <property type="entry name" value="CBM5/12"/>
</dbReference>
<name>A0A6M0H0D0_9CLOT</name>
<accession>A0A6M0H0D0</accession>
<gene>
    <name evidence="4" type="ORF">G3M99_05190</name>
</gene>
<comment type="caution">
    <text evidence="4">The sequence shown here is derived from an EMBL/GenBank/DDBJ whole genome shotgun (WGS) entry which is preliminary data.</text>
</comment>
<dbReference type="PANTHER" id="PTHR41775">
    <property type="entry name" value="SECRETED PROTEIN-RELATED"/>
    <property type="match status" value="1"/>
</dbReference>
<dbReference type="SUPFAM" id="SSF51055">
    <property type="entry name" value="Carbohydrate binding domain"/>
    <property type="match status" value="1"/>
</dbReference>
<dbReference type="GO" id="GO:0008237">
    <property type="term" value="F:metallopeptidase activity"/>
    <property type="evidence" value="ECO:0007669"/>
    <property type="project" value="UniProtKB-KW"/>
</dbReference>
<dbReference type="AlphaFoldDB" id="A0A6M0H0D0"/>
<dbReference type="CDD" id="cd12214">
    <property type="entry name" value="ChiA1_BD"/>
    <property type="match status" value="1"/>
</dbReference>
<organism evidence="4 5">
    <name type="scientific">Clostridium senegalense</name>
    <dbReference type="NCBI Taxonomy" id="1465809"/>
    <lineage>
        <taxon>Bacteria</taxon>
        <taxon>Bacillati</taxon>
        <taxon>Bacillota</taxon>
        <taxon>Clostridia</taxon>
        <taxon>Eubacteriales</taxon>
        <taxon>Clostridiaceae</taxon>
        <taxon>Clostridium</taxon>
    </lineage>
</organism>
<evidence type="ECO:0000259" key="3">
    <source>
        <dbReference type="SMART" id="SM00495"/>
    </source>
</evidence>
<dbReference type="GO" id="GO:0006508">
    <property type="term" value="P:proteolysis"/>
    <property type="evidence" value="ECO:0007669"/>
    <property type="project" value="UniProtKB-KW"/>
</dbReference>
<dbReference type="Pfam" id="PF02839">
    <property type="entry name" value="CBM_5_12"/>
    <property type="match status" value="1"/>
</dbReference>
<dbReference type="InterPro" id="IPR004954">
    <property type="entry name" value="Mucin-bd"/>
</dbReference>
<proteinExistence type="predicted"/>